<evidence type="ECO:0000256" key="22">
    <source>
        <dbReference type="ARBA" id="ARBA00049032"/>
    </source>
</evidence>
<dbReference type="InterPro" id="IPR015797">
    <property type="entry name" value="NUDIX_hydrolase-like_dom_sf"/>
</dbReference>
<evidence type="ECO:0000256" key="21">
    <source>
        <dbReference type="ARBA" id="ARBA00048894"/>
    </source>
</evidence>
<keyword evidence="7" id="KW-0460">Magnesium</keyword>
<keyword evidence="5" id="KW-0479">Metal-binding</keyword>
<evidence type="ECO:0000256" key="19">
    <source>
        <dbReference type="ARBA" id="ARBA00032071"/>
    </source>
</evidence>
<comment type="catalytic activity">
    <reaction evidence="11">
        <text>8-oxo-dGTP + H2O = 8-oxo-dGMP + diphosphate + H(+)</text>
        <dbReference type="Rhea" id="RHEA:31575"/>
        <dbReference type="ChEBI" id="CHEBI:15377"/>
        <dbReference type="ChEBI" id="CHEBI:15378"/>
        <dbReference type="ChEBI" id="CHEBI:33019"/>
        <dbReference type="ChEBI" id="CHEBI:63224"/>
        <dbReference type="ChEBI" id="CHEBI:77896"/>
    </reaction>
    <physiologicalReaction direction="left-to-right" evidence="11">
        <dbReference type="Rhea" id="RHEA:31576"/>
    </physiologicalReaction>
</comment>
<comment type="subunit">
    <text evidence="4">Monomer.</text>
</comment>
<keyword evidence="6 25" id="KW-0378">Hydrolase</keyword>
<name>A0A5E4N7Q5_9HEMI</name>
<dbReference type="GO" id="GO:0008828">
    <property type="term" value="F:dATP diphosphatase activity"/>
    <property type="evidence" value="ECO:0007669"/>
    <property type="project" value="UniProtKB-EC"/>
</dbReference>
<evidence type="ECO:0000256" key="8">
    <source>
        <dbReference type="ARBA" id="ARBA00023242"/>
    </source>
</evidence>
<evidence type="ECO:0000256" key="10">
    <source>
        <dbReference type="ARBA" id="ARBA00024459"/>
    </source>
</evidence>
<evidence type="ECO:0000256" key="13">
    <source>
        <dbReference type="ARBA" id="ARBA00026103"/>
    </source>
</evidence>
<dbReference type="PROSITE" id="PS51462">
    <property type="entry name" value="NUDIX"/>
    <property type="match status" value="1"/>
</dbReference>
<keyword evidence="26" id="KW-1185">Reference proteome</keyword>
<evidence type="ECO:0000256" key="18">
    <source>
        <dbReference type="ARBA" id="ARBA00031927"/>
    </source>
</evidence>
<sequence length="313" mass="36500">MLPYPVFEGYSRKLMTLTMILKNNEILLGMKNRGIGKGKWNGFGGKVEPNETIDDAAIREVKEECGLDVISIEKIGIIEFEYSGSKELLEGHIYLCKLFSGEIIESDEMAPIKWYKIEDTPCDKMWIDHKFWFPMIQKQIPFKAHFKYLNDDTMLDSTIVIISNSMKKSRKTFVNFVIKKENQILLCNKIEGSKCLLKHKPVRNGESIENSAIRYLEWNYGMTAEQFQKIAVVDIEFIDDSCTQEIYFFVVDVTKLINTPLIEDSKWVNISDITVENLWPDYTFLSKLLMMEPFKAYFLINEDNILCSKYYNN</sequence>
<evidence type="ECO:0000256" key="9">
    <source>
        <dbReference type="ARBA" id="ARBA00024448"/>
    </source>
</evidence>
<dbReference type="PANTHER" id="PTHR43758">
    <property type="entry name" value="7,8-DIHYDRO-8-OXOGUANINE TRIPHOSPHATASE"/>
    <property type="match status" value="1"/>
</dbReference>
<proteinExistence type="inferred from homology"/>
<feature type="domain" description="Nudix hydrolase" evidence="24">
    <location>
        <begin position="11"/>
        <end position="139"/>
    </location>
</feature>
<dbReference type="GO" id="GO:0042262">
    <property type="term" value="P:DNA protection"/>
    <property type="evidence" value="ECO:0007669"/>
    <property type="project" value="InterPro"/>
</dbReference>
<comment type="catalytic activity">
    <reaction evidence="9">
        <text>8-oxo-dATP + H2O = 8-oxo-dAMP + diphosphate + H(+)</text>
        <dbReference type="Rhea" id="RHEA:65396"/>
        <dbReference type="ChEBI" id="CHEBI:15377"/>
        <dbReference type="ChEBI" id="CHEBI:15378"/>
        <dbReference type="ChEBI" id="CHEBI:33019"/>
        <dbReference type="ChEBI" id="CHEBI:71361"/>
        <dbReference type="ChEBI" id="CHEBI:172871"/>
    </reaction>
    <physiologicalReaction direction="left-to-right" evidence="9">
        <dbReference type="Rhea" id="RHEA:65397"/>
    </physiologicalReaction>
</comment>
<evidence type="ECO:0000256" key="17">
    <source>
        <dbReference type="ARBA" id="ARBA00030682"/>
    </source>
</evidence>
<evidence type="ECO:0000256" key="6">
    <source>
        <dbReference type="ARBA" id="ARBA00022801"/>
    </source>
</evidence>
<evidence type="ECO:0000256" key="11">
    <source>
        <dbReference type="ARBA" id="ARBA00024486"/>
    </source>
</evidence>
<comment type="similarity">
    <text evidence="3">Belongs to the Nudix hydrolase family.</text>
</comment>
<dbReference type="OrthoDB" id="408303at2759"/>
<evidence type="ECO:0000256" key="7">
    <source>
        <dbReference type="ARBA" id="ARBA00022842"/>
    </source>
</evidence>
<accession>A0A5E4N7Q5</accession>
<dbReference type="SUPFAM" id="SSF55811">
    <property type="entry name" value="Nudix"/>
    <property type="match status" value="2"/>
</dbReference>
<dbReference type="GO" id="GO:0005737">
    <property type="term" value="C:cytoplasm"/>
    <property type="evidence" value="ECO:0007669"/>
    <property type="project" value="TreeGrafter"/>
</dbReference>
<dbReference type="CDD" id="cd03427">
    <property type="entry name" value="NUDIX_MTH1_Nudt1"/>
    <property type="match status" value="1"/>
</dbReference>
<evidence type="ECO:0000256" key="23">
    <source>
        <dbReference type="ARBA" id="ARBA00053094"/>
    </source>
</evidence>
<keyword evidence="8" id="KW-0539">Nucleus</keyword>
<comment type="function">
    <text evidence="23">Oxidized purine nucleoside triphosphate hydrolase which is a prominent sanitizer of the oxidized nucleotide pool. Catalyzes the hydrolysis of 2-oxo-dATP (2-hydroxy-dATP) into 2-oxo-dAMP. Also has a significant hydrolase activity toward 2-oxo-ATP, 8-oxo-dGTP and 8-oxo-dATP. Through the hydrolysis of oxidized purine nucleoside triphosphates, prevents their incorporation into DNA and the subsequent transversions A:T to C:G and G:C to T:A. Also catalyzes the hydrolysis of methylated purine nucleoside triphosphate preventing their integration into DNA. Through this antimutagenic activity protects cells from oxidative stress.</text>
</comment>
<dbReference type="GO" id="GO:0005634">
    <property type="term" value="C:nucleus"/>
    <property type="evidence" value="ECO:0007669"/>
    <property type="project" value="UniProtKB-SubCell"/>
</dbReference>
<dbReference type="PROSITE" id="PS00893">
    <property type="entry name" value="NUDIX_BOX"/>
    <property type="match status" value="1"/>
</dbReference>
<evidence type="ECO:0000256" key="2">
    <source>
        <dbReference type="ARBA" id="ARBA00004123"/>
    </source>
</evidence>
<dbReference type="InterPro" id="IPR000086">
    <property type="entry name" value="NUDIX_hydrolase_dom"/>
</dbReference>
<dbReference type="Proteomes" id="UP000325440">
    <property type="component" value="Unassembled WGS sequence"/>
</dbReference>
<comment type="catalytic activity">
    <reaction evidence="20">
        <text>N(6)-methyl-ATP + H2O = N(6)-methyl-AMP + diphosphate + H(+)</text>
        <dbReference type="Rhea" id="RHEA:67608"/>
        <dbReference type="ChEBI" id="CHEBI:15377"/>
        <dbReference type="ChEBI" id="CHEBI:15378"/>
        <dbReference type="ChEBI" id="CHEBI:33019"/>
        <dbReference type="ChEBI" id="CHEBI:144842"/>
        <dbReference type="ChEBI" id="CHEBI:172873"/>
    </reaction>
    <physiologicalReaction direction="left-to-right" evidence="20">
        <dbReference type="Rhea" id="RHEA:67609"/>
    </physiologicalReaction>
</comment>
<comment type="catalytic activity">
    <reaction evidence="21">
        <text>O(6)-methyl-dGTP + H2O = O(6)-methyl-dGMP + diphosphate + H(+)</text>
        <dbReference type="Rhea" id="RHEA:67600"/>
        <dbReference type="ChEBI" id="CHEBI:15377"/>
        <dbReference type="ChEBI" id="CHEBI:15378"/>
        <dbReference type="ChEBI" id="CHEBI:33019"/>
        <dbReference type="ChEBI" id="CHEBI:169974"/>
        <dbReference type="ChEBI" id="CHEBI:169975"/>
    </reaction>
    <physiologicalReaction direction="left-to-right" evidence="21">
        <dbReference type="Rhea" id="RHEA:67601"/>
    </physiologicalReaction>
</comment>
<comment type="subcellular location">
    <subcellularLocation>
        <location evidence="2">Nucleus</location>
    </subcellularLocation>
</comment>
<evidence type="ECO:0000256" key="14">
    <source>
        <dbReference type="ARBA" id="ARBA00026218"/>
    </source>
</evidence>
<dbReference type="PANTHER" id="PTHR43758:SF2">
    <property type="entry name" value="OXIDIZED PURINE NUCLEOSIDE TRIPHOSPHATE HYDROLASE"/>
    <property type="match status" value="1"/>
</dbReference>
<protein>
    <recommendedName>
        <fullName evidence="14">Oxidized purine nucleoside triphosphate hydrolase</fullName>
        <ecNumber evidence="13">3.6.1.56</ecNumber>
    </recommendedName>
    <alternativeName>
        <fullName evidence="18">2-hydroxy-dATP diphosphatase</fullName>
    </alternativeName>
    <alternativeName>
        <fullName evidence="17">7,8-dihydro-8-oxoguanine triphosphatase</fullName>
    </alternativeName>
    <alternativeName>
        <fullName evidence="16">8-oxo-dGTPase</fullName>
    </alternativeName>
    <alternativeName>
        <fullName evidence="19">Methylated purine nucleoside triphosphate hydrolase</fullName>
    </alternativeName>
    <alternativeName>
        <fullName evidence="15">Nucleoside diphosphate-linked moiety X motif 1</fullName>
    </alternativeName>
</protein>
<dbReference type="GO" id="GO:0046872">
    <property type="term" value="F:metal ion binding"/>
    <property type="evidence" value="ECO:0007669"/>
    <property type="project" value="UniProtKB-KW"/>
</dbReference>
<dbReference type="AlphaFoldDB" id="A0A5E4N7Q5"/>
<evidence type="ECO:0000256" key="1">
    <source>
        <dbReference type="ARBA" id="ARBA00001946"/>
    </source>
</evidence>
<gene>
    <name evidence="25" type="ORF">CINCED_3A001298</name>
</gene>
<dbReference type="PRINTS" id="PR01403">
    <property type="entry name" value="8OXTPHPHTASE"/>
</dbReference>
<evidence type="ECO:0000313" key="26">
    <source>
        <dbReference type="Proteomes" id="UP000325440"/>
    </source>
</evidence>
<evidence type="ECO:0000256" key="12">
    <source>
        <dbReference type="ARBA" id="ARBA00024596"/>
    </source>
</evidence>
<comment type="cofactor">
    <cofactor evidence="1">
        <name>Mg(2+)</name>
        <dbReference type="ChEBI" id="CHEBI:18420"/>
    </cofactor>
</comment>
<dbReference type="GO" id="GO:0008413">
    <property type="term" value="F:8-oxo-7,8-dihydroguanosine triphosphate pyrophosphatase activity"/>
    <property type="evidence" value="ECO:0007669"/>
    <property type="project" value="InterPro"/>
</dbReference>
<dbReference type="Gene3D" id="3.90.79.10">
    <property type="entry name" value="Nucleoside Triphosphate Pyrophosphohydrolase"/>
    <property type="match status" value="2"/>
</dbReference>
<evidence type="ECO:0000256" key="3">
    <source>
        <dbReference type="ARBA" id="ARBA00005582"/>
    </source>
</evidence>
<evidence type="ECO:0000256" key="15">
    <source>
        <dbReference type="ARBA" id="ARBA00029673"/>
    </source>
</evidence>
<comment type="catalytic activity">
    <reaction evidence="10">
        <text>2-oxo-dATP + H2O = 2-oxo-dAMP + diphosphate + H(+)</text>
        <dbReference type="Rhea" id="RHEA:31583"/>
        <dbReference type="ChEBI" id="CHEBI:15377"/>
        <dbReference type="ChEBI" id="CHEBI:15378"/>
        <dbReference type="ChEBI" id="CHEBI:33019"/>
        <dbReference type="ChEBI" id="CHEBI:63212"/>
        <dbReference type="ChEBI" id="CHEBI:77897"/>
        <dbReference type="EC" id="3.6.1.56"/>
    </reaction>
    <physiologicalReaction direction="left-to-right" evidence="10">
        <dbReference type="Rhea" id="RHEA:31584"/>
    </physiologicalReaction>
</comment>
<dbReference type="InterPro" id="IPR020084">
    <property type="entry name" value="NUDIX_hydrolase_CS"/>
</dbReference>
<evidence type="ECO:0000256" key="4">
    <source>
        <dbReference type="ARBA" id="ARBA00011245"/>
    </source>
</evidence>
<reference evidence="25 26" key="1">
    <citation type="submission" date="2019-08" db="EMBL/GenBank/DDBJ databases">
        <authorList>
            <person name="Alioto T."/>
            <person name="Alioto T."/>
            <person name="Gomez Garrido J."/>
        </authorList>
    </citation>
    <scope>NUCLEOTIDE SEQUENCE [LARGE SCALE GENOMIC DNA]</scope>
</reference>
<evidence type="ECO:0000256" key="20">
    <source>
        <dbReference type="ARBA" id="ARBA00048002"/>
    </source>
</evidence>
<dbReference type="EC" id="3.6.1.56" evidence="13"/>
<evidence type="ECO:0000259" key="24">
    <source>
        <dbReference type="PROSITE" id="PS51462"/>
    </source>
</evidence>
<comment type="catalytic activity">
    <reaction evidence="22">
        <text>N(6)-methyl-dATP + H2O = N(6)-methyl-dAMP + diphosphate + H(+)</text>
        <dbReference type="Rhea" id="RHEA:67604"/>
        <dbReference type="ChEBI" id="CHEBI:15377"/>
        <dbReference type="ChEBI" id="CHEBI:15378"/>
        <dbReference type="ChEBI" id="CHEBI:33019"/>
        <dbReference type="ChEBI" id="CHEBI:169976"/>
        <dbReference type="ChEBI" id="CHEBI:172872"/>
    </reaction>
    <physiologicalReaction direction="left-to-right" evidence="22">
        <dbReference type="Rhea" id="RHEA:67605"/>
    </physiologicalReaction>
</comment>
<evidence type="ECO:0000256" key="16">
    <source>
        <dbReference type="ARBA" id="ARBA00030634"/>
    </source>
</evidence>
<organism evidence="25 26">
    <name type="scientific">Cinara cedri</name>
    <dbReference type="NCBI Taxonomy" id="506608"/>
    <lineage>
        <taxon>Eukaryota</taxon>
        <taxon>Metazoa</taxon>
        <taxon>Ecdysozoa</taxon>
        <taxon>Arthropoda</taxon>
        <taxon>Hexapoda</taxon>
        <taxon>Insecta</taxon>
        <taxon>Pterygota</taxon>
        <taxon>Neoptera</taxon>
        <taxon>Paraneoptera</taxon>
        <taxon>Hemiptera</taxon>
        <taxon>Sternorrhyncha</taxon>
        <taxon>Aphidomorpha</taxon>
        <taxon>Aphidoidea</taxon>
        <taxon>Aphididae</taxon>
        <taxon>Lachninae</taxon>
        <taxon>Cinara</taxon>
    </lineage>
</organism>
<dbReference type="InterPro" id="IPR003563">
    <property type="entry name" value="8ODP"/>
</dbReference>
<dbReference type="Pfam" id="PF00293">
    <property type="entry name" value="NUDIX"/>
    <property type="match status" value="1"/>
</dbReference>
<comment type="catalytic activity">
    <reaction evidence="12">
        <text>2-oxo-ATP + H2O = 2-oxo-AMP + diphosphate + H(+)</text>
        <dbReference type="Rhea" id="RHEA:67392"/>
        <dbReference type="ChEBI" id="CHEBI:15377"/>
        <dbReference type="ChEBI" id="CHEBI:15378"/>
        <dbReference type="ChEBI" id="CHEBI:33019"/>
        <dbReference type="ChEBI" id="CHEBI:71395"/>
        <dbReference type="ChEBI" id="CHEBI:172878"/>
    </reaction>
    <physiologicalReaction direction="left-to-right" evidence="12">
        <dbReference type="Rhea" id="RHEA:67393"/>
    </physiologicalReaction>
</comment>
<evidence type="ECO:0000313" key="25">
    <source>
        <dbReference type="EMBL" id="VVC40782.1"/>
    </source>
</evidence>
<dbReference type="EMBL" id="CABPRJ010001908">
    <property type="protein sequence ID" value="VVC40782.1"/>
    <property type="molecule type" value="Genomic_DNA"/>
</dbReference>
<evidence type="ECO:0000256" key="5">
    <source>
        <dbReference type="ARBA" id="ARBA00022723"/>
    </source>
</evidence>